<evidence type="ECO:0000313" key="3">
    <source>
        <dbReference type="Proteomes" id="UP000622533"/>
    </source>
</evidence>
<dbReference type="EMBL" id="JADEXS010000017">
    <property type="protein sequence ID" value="MBE9021338.1"/>
    <property type="molecule type" value="Genomic_DNA"/>
</dbReference>
<dbReference type="Proteomes" id="UP000622533">
    <property type="component" value="Unassembled WGS sequence"/>
</dbReference>
<reference evidence="2" key="1">
    <citation type="submission" date="2020-10" db="EMBL/GenBank/DDBJ databases">
        <authorList>
            <person name="Castelo-Branco R."/>
            <person name="Eusebio N."/>
            <person name="Adriana R."/>
            <person name="Vieira A."/>
            <person name="Brugerolle De Fraissinette N."/>
            <person name="Rezende De Castro R."/>
            <person name="Schneider M.P."/>
            <person name="Vasconcelos V."/>
            <person name="Leao P.N."/>
        </authorList>
    </citation>
    <scope>NUCLEOTIDE SEQUENCE</scope>
    <source>
        <strain evidence="2">LEGE 12446</strain>
    </source>
</reference>
<proteinExistence type="predicted"/>
<gene>
    <name evidence="2" type="ORF">IQ276_02325</name>
</gene>
<dbReference type="AlphaFoldDB" id="A0A8J6ZR60"/>
<dbReference type="Gene3D" id="3.30.450.40">
    <property type="match status" value="3"/>
</dbReference>
<organism evidence="2 3">
    <name type="scientific">Desmonostoc muscorum LEGE 12446</name>
    <dbReference type="NCBI Taxonomy" id="1828758"/>
    <lineage>
        <taxon>Bacteria</taxon>
        <taxon>Bacillati</taxon>
        <taxon>Cyanobacteriota</taxon>
        <taxon>Cyanophyceae</taxon>
        <taxon>Nostocales</taxon>
        <taxon>Nostocaceae</taxon>
        <taxon>Desmonostoc</taxon>
    </lineage>
</organism>
<dbReference type="RefSeq" id="WP_193913379.1">
    <property type="nucleotide sequence ID" value="NZ_JADEXS020000001.1"/>
</dbReference>
<dbReference type="Gene3D" id="3.30.565.10">
    <property type="entry name" value="Histidine kinase-like ATPase, C-terminal domain"/>
    <property type="match status" value="1"/>
</dbReference>
<dbReference type="SMART" id="SM00065">
    <property type="entry name" value="GAF"/>
    <property type="match status" value="3"/>
</dbReference>
<dbReference type="PROSITE" id="PS50943">
    <property type="entry name" value="HTH_CROC1"/>
    <property type="match status" value="1"/>
</dbReference>
<keyword evidence="3" id="KW-1185">Reference proteome</keyword>
<name>A0A8J6ZR60_DESMC</name>
<dbReference type="SUPFAM" id="SSF55781">
    <property type="entry name" value="GAF domain-like"/>
    <property type="match status" value="3"/>
</dbReference>
<dbReference type="InterPro" id="IPR036890">
    <property type="entry name" value="HATPase_C_sf"/>
</dbReference>
<dbReference type="InterPro" id="IPR003018">
    <property type="entry name" value="GAF"/>
</dbReference>
<comment type="caution">
    <text evidence="2">The sequence shown here is derived from an EMBL/GenBank/DDBJ whole genome shotgun (WGS) entry which is preliminary data.</text>
</comment>
<feature type="domain" description="HTH cro/C1-type" evidence="1">
    <location>
        <begin position="547"/>
        <end position="575"/>
    </location>
</feature>
<dbReference type="InterPro" id="IPR029016">
    <property type="entry name" value="GAF-like_dom_sf"/>
</dbReference>
<dbReference type="Pfam" id="PF01590">
    <property type="entry name" value="GAF"/>
    <property type="match status" value="2"/>
</dbReference>
<sequence>MGQPQKPIAAEQQILSLGRVLQSLREEDDVDVLIEIIISYLQEQFDYKLIWIALYDRLNHILFGKGGIIPHKDTSFLHQKVVISPGDLLEQVVIEQHPLGVADLRAEIRAAEWRKVAEKFQIQGTIIIPIRYKDRCLGLLLLGSERWGYLLTGEAKARLMMVLGELGALLYQHEIHLQQKQAKRTDEPLLELLENLHNLSNLNQKLEVAVQATHKFISPNRTNVYWFEREGRYFWCRMSNQLVKIDPNSNTRPAAGMTVQELSDFYYALAVNQIVSVGDARSSLASHFTAKLLQRLKVRSLLAAPIIWQKNLLGFLAVESNEPRIWTETDKNFVQGAAGLISLIAPSESTESTIKQIQEDAQLTSQVAQGIYSEHDLQETLQICAKKVLARFGATRFLLLQHDTEQNNYQFIYQSQPHNRRPLKFAFDTLKELDGQLLQRSDQAVEIENLDEDLRFFNWRPLLLENGVRSLLICKCLQGQIPPALLVIAHESHRSWTTSEKELLWTVSQQIGVIIRQWQLHNRTQHQQKISQAFERSLNILAQPQNSKIEAGKKHLELTVLEQIATILGCPLAVLLSWSPGEDLAEIIPGVTSSSQFGIFADASISIRTEALIQWALDTESYLTLKVDDLPGETRKWLNTADKGQIFVMALRTNTDHETTGVVLLADTQERRWSEQSLNTTATLISQLAWWRRQKQINQLLESTTEELRQLNWYKHRRLEEIQRITAVSLSQIRDLGIPTNELTQMRYQLLLRQLDHTATSMSGLLKLEQWQLHKSWETMPIASLLKRSLERIDNLLKQQKLWIGVHGLGQPIEDGESPKSCLLPKGVPSSNPQPAMAIAGDIMKIELVIHELLINACNRSPIGGRIDIWCRRLTDHQPTDPKRNPSELGQDSAVRIRTEHRTFLELSITHNGAIEPQLLTELNKNTLKDVLAPSNLNQPPGLHLLICQNLMQELGGELNFYQLPDNRVVSRLILPLAGSDY</sequence>
<dbReference type="SUPFAM" id="SSF55874">
    <property type="entry name" value="ATPase domain of HSP90 chaperone/DNA topoisomerase II/histidine kinase"/>
    <property type="match status" value="1"/>
</dbReference>
<evidence type="ECO:0000259" key="1">
    <source>
        <dbReference type="PROSITE" id="PS50943"/>
    </source>
</evidence>
<accession>A0A8J6ZR60</accession>
<protein>
    <submittedName>
        <fullName evidence="2">GAF domain-containing protein</fullName>
    </submittedName>
</protein>
<dbReference type="InterPro" id="IPR001387">
    <property type="entry name" value="Cro/C1-type_HTH"/>
</dbReference>
<evidence type="ECO:0000313" key="2">
    <source>
        <dbReference type="EMBL" id="MBE9021338.1"/>
    </source>
</evidence>